<comment type="caution">
    <text evidence="3">The sequence shown here is derived from an EMBL/GenBank/DDBJ whole genome shotgun (WGS) entry which is preliminary data.</text>
</comment>
<accession>A0A7V7PSZ3</accession>
<evidence type="ECO:0000256" key="2">
    <source>
        <dbReference type="SAM" id="SignalP"/>
    </source>
</evidence>
<organism evidence="3 4">
    <name type="scientific">Plantimonas leprariae</name>
    <dbReference type="NCBI Taxonomy" id="2615207"/>
    <lineage>
        <taxon>Bacteria</taxon>
        <taxon>Pseudomonadati</taxon>
        <taxon>Pseudomonadota</taxon>
        <taxon>Alphaproteobacteria</taxon>
        <taxon>Hyphomicrobiales</taxon>
        <taxon>Aurantimonadaceae</taxon>
        <taxon>Plantimonas</taxon>
    </lineage>
</organism>
<dbReference type="EMBL" id="VZDO01000001">
    <property type="protein sequence ID" value="KAB0682760.1"/>
    <property type="molecule type" value="Genomic_DNA"/>
</dbReference>
<keyword evidence="2" id="KW-0732">Signal</keyword>
<feature type="signal peptide" evidence="2">
    <location>
        <begin position="1"/>
        <end position="31"/>
    </location>
</feature>
<evidence type="ECO:0000256" key="1">
    <source>
        <dbReference type="PROSITE-ProRule" id="PRU00339"/>
    </source>
</evidence>
<feature type="chain" id="PRO_5030589038" description="Tetratricopeptide repeat protein" evidence="2">
    <location>
        <begin position="32"/>
        <end position="177"/>
    </location>
</feature>
<dbReference type="Proteomes" id="UP000432089">
    <property type="component" value="Unassembled WGS sequence"/>
</dbReference>
<dbReference type="PROSITE" id="PS50005">
    <property type="entry name" value="TPR"/>
    <property type="match status" value="1"/>
</dbReference>
<reference evidence="3 4" key="1">
    <citation type="submission" date="2019-09" db="EMBL/GenBank/DDBJ databases">
        <title>YIM 132180 draft genome.</title>
        <authorList>
            <person name="Zhang K."/>
        </authorList>
    </citation>
    <scope>NUCLEOTIDE SEQUENCE [LARGE SCALE GENOMIC DNA]</scope>
    <source>
        <strain evidence="3 4">YIM 132180</strain>
    </source>
</reference>
<dbReference type="SUPFAM" id="SSF48452">
    <property type="entry name" value="TPR-like"/>
    <property type="match status" value="1"/>
</dbReference>
<protein>
    <recommendedName>
        <fullName evidence="5">Tetratricopeptide repeat protein</fullName>
    </recommendedName>
</protein>
<proteinExistence type="predicted"/>
<feature type="repeat" description="TPR" evidence="1">
    <location>
        <begin position="97"/>
        <end position="130"/>
    </location>
</feature>
<dbReference type="RefSeq" id="WP_150967731.1">
    <property type="nucleotide sequence ID" value="NZ_VZDO01000001.1"/>
</dbReference>
<evidence type="ECO:0000313" key="4">
    <source>
        <dbReference type="Proteomes" id="UP000432089"/>
    </source>
</evidence>
<dbReference type="InterPro" id="IPR019734">
    <property type="entry name" value="TPR_rpt"/>
</dbReference>
<keyword evidence="4" id="KW-1185">Reference proteome</keyword>
<gene>
    <name evidence="3" type="ORF">F6X38_01370</name>
</gene>
<dbReference type="InterPro" id="IPR011990">
    <property type="entry name" value="TPR-like_helical_dom_sf"/>
</dbReference>
<dbReference type="AlphaFoldDB" id="A0A7V7PSZ3"/>
<name>A0A7V7PSZ3_9HYPH</name>
<keyword evidence="1" id="KW-0802">TPR repeat</keyword>
<sequence>MLGNKRAEVRLAGLIVAAGLALAAPAGSAYAAGDGGGDMPTCKRGEVYNKKLKKCVKQDTAALSDDELTDYAYALAEAGRYDETLAVLTTLHDPNTAKALNYKGFATRKLGRTEEGIGYYLQSVKLDPRYAKVREYLGEAYVIQGRKDLARDQLAAIESICGKACEEYRDLAEAIDG</sequence>
<evidence type="ECO:0008006" key="5">
    <source>
        <dbReference type="Google" id="ProtNLM"/>
    </source>
</evidence>
<evidence type="ECO:0000313" key="3">
    <source>
        <dbReference type="EMBL" id="KAB0682760.1"/>
    </source>
</evidence>
<dbReference type="Gene3D" id="1.25.40.10">
    <property type="entry name" value="Tetratricopeptide repeat domain"/>
    <property type="match status" value="1"/>
</dbReference>